<evidence type="ECO:0000313" key="2">
    <source>
        <dbReference type="Proteomes" id="UP001221366"/>
    </source>
</evidence>
<reference evidence="1 2" key="1">
    <citation type="submission" date="2023-03" db="EMBL/GenBank/DDBJ databases">
        <title>Muricauda XX sp. nov. and Muricauda XXX sp. nov., two novel species isolated from Okinawa Trough.</title>
        <authorList>
            <person name="Cao W."/>
            <person name="Deng X."/>
        </authorList>
    </citation>
    <scope>NUCLEOTIDE SEQUENCE [LARGE SCALE GENOMIC DNA]</scope>
    <source>
        <strain evidence="1 2">334s03</strain>
    </source>
</reference>
<evidence type="ECO:0000313" key="1">
    <source>
        <dbReference type="EMBL" id="MDF0716293.1"/>
    </source>
</evidence>
<comment type="caution">
    <text evidence="1">The sequence shown here is derived from an EMBL/GenBank/DDBJ whole genome shotgun (WGS) entry which is preliminary data.</text>
</comment>
<dbReference type="Proteomes" id="UP001221366">
    <property type="component" value="Unassembled WGS sequence"/>
</dbReference>
<dbReference type="InterPro" id="IPR038194">
    <property type="entry name" value="DUF3861_sf"/>
</dbReference>
<dbReference type="InterPro" id="IPR024476">
    <property type="entry name" value="DUF3861"/>
</dbReference>
<dbReference type="Gene3D" id="3.10.20.850">
    <property type="entry name" value="Protein of unknown function DUF3861"/>
    <property type="match status" value="1"/>
</dbReference>
<dbReference type="Pfam" id="PF12977">
    <property type="entry name" value="DUF3861"/>
    <property type="match status" value="1"/>
</dbReference>
<dbReference type="RefSeq" id="WP_275615530.1">
    <property type="nucleotide sequence ID" value="NZ_JARFVB010000004.1"/>
</dbReference>
<proteinExistence type="predicted"/>
<keyword evidence="2" id="KW-1185">Reference proteome</keyword>
<gene>
    <name evidence="1" type="ORF">PY092_09055</name>
</gene>
<sequence length="103" mass="12207">MDKKFNTYQIHLKEKALKNGTSDGKTLEFQFENHDDIMQLVELIKNKKLFKEQSDNIEFLVGLKLFSEVMLRNRNHEMFEEFGPEFATFMKKFKSHVKMAGTV</sequence>
<name>A0ABT5XYX5_9FLAO</name>
<dbReference type="EMBL" id="JARFVB010000004">
    <property type="protein sequence ID" value="MDF0716293.1"/>
    <property type="molecule type" value="Genomic_DNA"/>
</dbReference>
<accession>A0ABT5XYX5</accession>
<organism evidence="1 2">
    <name type="scientific">Flagellimonas yonaguniensis</name>
    <dbReference type="NCBI Taxonomy" id="3031325"/>
    <lineage>
        <taxon>Bacteria</taxon>
        <taxon>Pseudomonadati</taxon>
        <taxon>Bacteroidota</taxon>
        <taxon>Flavobacteriia</taxon>
        <taxon>Flavobacteriales</taxon>
        <taxon>Flavobacteriaceae</taxon>
        <taxon>Flagellimonas</taxon>
    </lineage>
</organism>
<protein>
    <submittedName>
        <fullName evidence="1">DUF3861 domain-containing protein</fullName>
    </submittedName>
</protein>